<keyword evidence="6" id="KW-1185">Reference proteome</keyword>
<dbReference type="Gene3D" id="2.60.40.4270">
    <property type="entry name" value="Listeria-Bacteroides repeat domain"/>
    <property type="match status" value="1"/>
</dbReference>
<organism evidence="5 6">
    <name type="scientific">Gryllotalpicola koreensis</name>
    <dbReference type="NCBI Taxonomy" id="993086"/>
    <lineage>
        <taxon>Bacteria</taxon>
        <taxon>Bacillati</taxon>
        <taxon>Actinomycetota</taxon>
        <taxon>Actinomycetes</taxon>
        <taxon>Micrococcales</taxon>
        <taxon>Microbacteriaceae</taxon>
        <taxon>Gryllotalpicola</taxon>
    </lineage>
</organism>
<keyword evidence="3" id="KW-1133">Transmembrane helix</keyword>
<evidence type="ECO:0000256" key="1">
    <source>
        <dbReference type="ARBA" id="ARBA00004196"/>
    </source>
</evidence>
<accession>A0ABP8A7L1</accession>
<feature type="compositionally biased region" description="Pro residues" evidence="2">
    <location>
        <begin position="374"/>
        <end position="386"/>
    </location>
</feature>
<sequence length="742" mass="73891">MIYSRATAAGALALALVLAPALHGTPRASADAAWDALQAQFAAATSGAVITLEQDIVGDANEGLAVPAGSAVTLDLAGHALSVQAGGSSAGIQVLGVGTSLTIEDSSPDRSGTLIVHGGTAGNGGAGIGAPGATPGPGAVIIAGGTVEAYGGPQAAGIGGANYPGGSVTITGGQVTAVGGQTAAGIGGGWSSANYANGGGTLELAGTPLGTVPANGGSGATAAGAEITVATGPAHFSASSGGGSFNVAFSAVLSFDSAGGSAVAEQTVPQGAAPTVPADPTLDGDTFGGWFADGAATARFDFTAPLLADRTLYARWSLIPPTPDPTPTSTPTPTPTPAPTPTRTSAPGPPPIPKPVPTAAPTPMEAPTVAPTATPSPAPTPTPTPTTAPVAIGSGAAPDSGPSPRSQGSDWALPSAVTAALPDAGALAHDLARHPERLALDTAAGIVWILLLVFVVRTLGEALRHRYLDWSASLARRHPTLARRARAVVGLLDGSNPVPLTMSIVLGAIIMWFIEPAENGTAVAVRLLASVFIASLVTNLLTRVAAAAIGRAAWGIRMSSYASVWGIVIGLLGLLISRVLHFVPGLLEPSAILLRAREPGAASGAIRVEALRAWLALGVSISAWAAASLVPGRGDWTTLMWHDALVVIAVGGVFGLLTDLLPLPALLGGELWRHARRTWIAVSLLTAIAFAVIVVPDASNWLEVDDVTRWVVVAVTAAMLAVVAIIAVNRGAGREWPTFAPD</sequence>
<dbReference type="Pfam" id="PF09479">
    <property type="entry name" value="Flg_new"/>
    <property type="match status" value="1"/>
</dbReference>
<evidence type="ECO:0000256" key="2">
    <source>
        <dbReference type="SAM" id="MobiDB-lite"/>
    </source>
</evidence>
<evidence type="ECO:0000313" key="5">
    <source>
        <dbReference type="EMBL" id="GAA4179384.1"/>
    </source>
</evidence>
<feature type="transmembrane region" description="Helical" evidence="3">
    <location>
        <begin position="561"/>
        <end position="580"/>
    </location>
</feature>
<evidence type="ECO:0000256" key="3">
    <source>
        <dbReference type="SAM" id="Phobius"/>
    </source>
</evidence>
<evidence type="ECO:0000256" key="4">
    <source>
        <dbReference type="SAM" id="SignalP"/>
    </source>
</evidence>
<keyword evidence="4" id="KW-0732">Signal</keyword>
<feature type="transmembrane region" description="Helical" evidence="3">
    <location>
        <begin position="644"/>
        <end position="667"/>
    </location>
</feature>
<dbReference type="InterPro" id="IPR013378">
    <property type="entry name" value="InlB-like_B-rpt"/>
</dbReference>
<reference evidence="6" key="1">
    <citation type="journal article" date="2019" name="Int. J. Syst. Evol. Microbiol.">
        <title>The Global Catalogue of Microorganisms (GCM) 10K type strain sequencing project: providing services to taxonomists for standard genome sequencing and annotation.</title>
        <authorList>
            <consortium name="The Broad Institute Genomics Platform"/>
            <consortium name="The Broad Institute Genome Sequencing Center for Infectious Disease"/>
            <person name="Wu L."/>
            <person name="Ma J."/>
        </authorList>
    </citation>
    <scope>NUCLEOTIDE SEQUENCE [LARGE SCALE GENOMIC DNA]</scope>
    <source>
        <strain evidence="6">JCM 17591</strain>
    </source>
</reference>
<feature type="transmembrane region" description="Helical" evidence="3">
    <location>
        <begin position="707"/>
        <end position="728"/>
    </location>
</feature>
<comment type="subcellular location">
    <subcellularLocation>
        <location evidence="1">Cell envelope</location>
    </subcellularLocation>
</comment>
<evidence type="ECO:0000313" key="6">
    <source>
        <dbReference type="Proteomes" id="UP001501079"/>
    </source>
</evidence>
<evidence type="ECO:0008006" key="7">
    <source>
        <dbReference type="Google" id="ProtNLM"/>
    </source>
</evidence>
<proteinExistence type="predicted"/>
<keyword evidence="3" id="KW-0472">Membrane</keyword>
<feature type="compositionally biased region" description="Pro residues" evidence="2">
    <location>
        <begin position="347"/>
        <end position="360"/>
    </location>
</feature>
<dbReference type="NCBIfam" id="TIGR02543">
    <property type="entry name" value="List_Bact_rpt"/>
    <property type="match status" value="1"/>
</dbReference>
<keyword evidence="3" id="KW-0812">Transmembrane</keyword>
<feature type="transmembrane region" description="Helical" evidence="3">
    <location>
        <begin position="487"/>
        <end position="514"/>
    </location>
</feature>
<dbReference type="InterPro" id="IPR042229">
    <property type="entry name" value="Listeria/Bacterioides_rpt_sf"/>
</dbReference>
<feature type="compositionally biased region" description="Low complexity" evidence="2">
    <location>
        <begin position="361"/>
        <end position="373"/>
    </location>
</feature>
<dbReference type="Proteomes" id="UP001501079">
    <property type="component" value="Unassembled WGS sequence"/>
</dbReference>
<feature type="transmembrane region" description="Helical" evidence="3">
    <location>
        <begin position="438"/>
        <end position="456"/>
    </location>
</feature>
<protein>
    <recommendedName>
        <fullName evidence="7">Listeria/Bacterioides repeat-containing protein</fullName>
    </recommendedName>
</protein>
<dbReference type="EMBL" id="BAABBW010000005">
    <property type="protein sequence ID" value="GAA4179384.1"/>
    <property type="molecule type" value="Genomic_DNA"/>
</dbReference>
<gene>
    <name evidence="5" type="ORF">GCM10022287_31590</name>
</gene>
<feature type="chain" id="PRO_5047438293" description="Listeria/Bacterioides repeat-containing protein" evidence="4">
    <location>
        <begin position="31"/>
        <end position="742"/>
    </location>
</feature>
<feature type="compositionally biased region" description="Pro residues" evidence="2">
    <location>
        <begin position="320"/>
        <end position="340"/>
    </location>
</feature>
<comment type="caution">
    <text evidence="5">The sequence shown here is derived from an EMBL/GenBank/DDBJ whole genome shotgun (WGS) entry which is preliminary data.</text>
</comment>
<feature type="signal peptide" evidence="4">
    <location>
        <begin position="1"/>
        <end position="30"/>
    </location>
</feature>
<dbReference type="RefSeq" id="WP_344756720.1">
    <property type="nucleotide sequence ID" value="NZ_BAABBW010000005.1"/>
</dbReference>
<feature type="transmembrane region" description="Helical" evidence="3">
    <location>
        <begin position="679"/>
        <end position="695"/>
    </location>
</feature>
<feature type="transmembrane region" description="Helical" evidence="3">
    <location>
        <begin position="526"/>
        <end position="549"/>
    </location>
</feature>
<name>A0ABP8A7L1_9MICO</name>
<feature type="region of interest" description="Disordered" evidence="2">
    <location>
        <begin position="318"/>
        <end position="411"/>
    </location>
</feature>